<dbReference type="SUPFAM" id="SSF51395">
    <property type="entry name" value="FMN-linked oxidoreductases"/>
    <property type="match status" value="1"/>
</dbReference>
<dbReference type="Pfam" id="PF01207">
    <property type="entry name" value="Dus"/>
    <property type="match status" value="1"/>
</dbReference>
<comment type="function">
    <text evidence="2 12">Catalyzes the synthesis of 5,6-dihydrouridine (D), a modified base found in the D-loop of most tRNAs, via the reduction of the C5-C6 double bond in target uridines.</text>
</comment>
<dbReference type="AlphaFoldDB" id="A0A9D2S979"/>
<keyword evidence="8" id="KW-0694">RNA-binding</keyword>
<comment type="caution">
    <text evidence="16">The sequence shown here is derived from an EMBL/GenBank/DDBJ whole genome shotgun (WGS) entry which is preliminary data.</text>
</comment>
<dbReference type="PROSITE" id="PS01136">
    <property type="entry name" value="UPF0034"/>
    <property type="match status" value="1"/>
</dbReference>
<evidence type="ECO:0000256" key="14">
    <source>
        <dbReference type="PIRSR" id="PIRSR006621-2"/>
    </source>
</evidence>
<dbReference type="GO" id="GO:0017150">
    <property type="term" value="F:tRNA dihydrouridine synthase activity"/>
    <property type="evidence" value="ECO:0007669"/>
    <property type="project" value="InterPro"/>
</dbReference>
<dbReference type="GO" id="GO:0000049">
    <property type="term" value="F:tRNA binding"/>
    <property type="evidence" value="ECO:0007669"/>
    <property type="project" value="UniProtKB-KW"/>
</dbReference>
<dbReference type="EMBL" id="DWXN01000006">
    <property type="protein sequence ID" value="HJB74611.1"/>
    <property type="molecule type" value="Genomic_DNA"/>
</dbReference>
<keyword evidence="3" id="KW-0820">tRNA-binding</keyword>
<feature type="binding site" evidence="14">
    <location>
        <begin position="16"/>
        <end position="18"/>
    </location>
    <ligand>
        <name>FMN</name>
        <dbReference type="ChEBI" id="CHEBI:58210"/>
    </ligand>
</feature>
<evidence type="ECO:0000256" key="6">
    <source>
        <dbReference type="ARBA" id="ARBA00022694"/>
    </source>
</evidence>
<evidence type="ECO:0000313" key="17">
    <source>
        <dbReference type="Proteomes" id="UP000823877"/>
    </source>
</evidence>
<evidence type="ECO:0000256" key="4">
    <source>
        <dbReference type="ARBA" id="ARBA00022630"/>
    </source>
</evidence>
<organism evidence="16 17">
    <name type="scientific">Candidatus Eubacterium faecale</name>
    <dbReference type="NCBI Taxonomy" id="2838568"/>
    <lineage>
        <taxon>Bacteria</taxon>
        <taxon>Bacillati</taxon>
        <taxon>Bacillota</taxon>
        <taxon>Clostridia</taxon>
        <taxon>Eubacteriales</taxon>
        <taxon>Eubacteriaceae</taxon>
        <taxon>Eubacterium</taxon>
    </lineage>
</organism>
<dbReference type="InterPro" id="IPR001269">
    <property type="entry name" value="DUS_fam"/>
</dbReference>
<comment type="cofactor">
    <cofactor evidence="1 12 14">
        <name>FMN</name>
        <dbReference type="ChEBI" id="CHEBI:58210"/>
    </cofactor>
</comment>
<evidence type="ECO:0000256" key="8">
    <source>
        <dbReference type="ARBA" id="ARBA00022884"/>
    </source>
</evidence>
<feature type="binding site" evidence="14">
    <location>
        <begin position="224"/>
        <end position="225"/>
    </location>
    <ligand>
        <name>FMN</name>
        <dbReference type="ChEBI" id="CHEBI:58210"/>
    </ligand>
</feature>
<evidence type="ECO:0000256" key="10">
    <source>
        <dbReference type="ARBA" id="ARBA00048205"/>
    </source>
</evidence>
<evidence type="ECO:0000256" key="2">
    <source>
        <dbReference type="ARBA" id="ARBA00002790"/>
    </source>
</evidence>
<dbReference type="Gene3D" id="1.10.1200.80">
    <property type="entry name" value="Putative flavin oxidoreducatase, domain 2"/>
    <property type="match status" value="1"/>
</dbReference>
<gene>
    <name evidence="16" type="primary">dusB</name>
    <name evidence="16" type="ORF">IAA37_02935</name>
</gene>
<dbReference type="Proteomes" id="UP000823877">
    <property type="component" value="Unassembled WGS sequence"/>
</dbReference>
<feature type="binding site" evidence="14">
    <location>
        <position position="169"/>
    </location>
    <ligand>
        <name>FMN</name>
        <dbReference type="ChEBI" id="CHEBI:58210"/>
    </ligand>
</feature>
<keyword evidence="6 12" id="KW-0819">tRNA processing</keyword>
<feature type="binding site" evidence="14">
    <location>
        <position position="139"/>
    </location>
    <ligand>
        <name>FMN</name>
        <dbReference type="ChEBI" id="CHEBI:58210"/>
    </ligand>
</feature>
<feature type="domain" description="DUS-like FMN-binding" evidence="15">
    <location>
        <begin position="14"/>
        <end position="310"/>
    </location>
</feature>
<dbReference type="Gene3D" id="3.20.20.70">
    <property type="entry name" value="Aldolase class I"/>
    <property type="match status" value="1"/>
</dbReference>
<evidence type="ECO:0000256" key="9">
    <source>
        <dbReference type="ARBA" id="ARBA00023002"/>
    </source>
</evidence>
<proteinExistence type="inferred from homology"/>
<dbReference type="InterPro" id="IPR024036">
    <property type="entry name" value="tRNA-dHydroUridine_Synthase_C"/>
</dbReference>
<evidence type="ECO:0000256" key="7">
    <source>
        <dbReference type="ARBA" id="ARBA00022857"/>
    </source>
</evidence>
<reference evidence="16" key="2">
    <citation type="submission" date="2021-04" db="EMBL/GenBank/DDBJ databases">
        <authorList>
            <person name="Gilroy R."/>
        </authorList>
    </citation>
    <scope>NUCLEOTIDE SEQUENCE</scope>
    <source>
        <strain evidence="16">CHK188-16595</strain>
    </source>
</reference>
<keyword evidence="5 12" id="KW-0288">FMN</keyword>
<dbReference type="CDD" id="cd02801">
    <property type="entry name" value="DUS_like_FMN"/>
    <property type="match status" value="1"/>
</dbReference>
<dbReference type="PIRSF" id="PIRSF006621">
    <property type="entry name" value="Dus"/>
    <property type="match status" value="1"/>
</dbReference>
<evidence type="ECO:0000256" key="11">
    <source>
        <dbReference type="ARBA" id="ARBA00048802"/>
    </source>
</evidence>
<dbReference type="InterPro" id="IPR018517">
    <property type="entry name" value="tRNA_hU_synthase_CS"/>
</dbReference>
<comment type="catalytic activity">
    <reaction evidence="11">
        <text>a 5,6-dihydrouridine in tRNA + NAD(+) = a uridine in tRNA + NADH + H(+)</text>
        <dbReference type="Rhea" id="RHEA:54452"/>
        <dbReference type="Rhea" id="RHEA-COMP:13339"/>
        <dbReference type="Rhea" id="RHEA-COMP:13887"/>
        <dbReference type="ChEBI" id="CHEBI:15378"/>
        <dbReference type="ChEBI" id="CHEBI:57540"/>
        <dbReference type="ChEBI" id="CHEBI:57945"/>
        <dbReference type="ChEBI" id="CHEBI:65315"/>
        <dbReference type="ChEBI" id="CHEBI:74443"/>
    </reaction>
</comment>
<keyword evidence="9 12" id="KW-0560">Oxidoreductase</keyword>
<dbReference type="InterPro" id="IPR013785">
    <property type="entry name" value="Aldolase_TIM"/>
</dbReference>
<evidence type="ECO:0000313" key="16">
    <source>
        <dbReference type="EMBL" id="HJB74611.1"/>
    </source>
</evidence>
<dbReference type="PANTHER" id="PTHR45846">
    <property type="entry name" value="TRNA-DIHYDROURIDINE(47) SYNTHASE [NAD(P)(+)]-LIKE"/>
    <property type="match status" value="1"/>
</dbReference>
<name>A0A9D2S979_9FIRM</name>
<dbReference type="InterPro" id="IPR004652">
    <property type="entry name" value="DusB-like"/>
</dbReference>
<evidence type="ECO:0000256" key="12">
    <source>
        <dbReference type="PIRNR" id="PIRNR006621"/>
    </source>
</evidence>
<accession>A0A9D2S979</accession>
<protein>
    <recommendedName>
        <fullName evidence="12">tRNA-dihydrouridine synthase</fullName>
        <ecNumber evidence="12">1.3.1.-</ecNumber>
    </recommendedName>
</protein>
<evidence type="ECO:0000256" key="1">
    <source>
        <dbReference type="ARBA" id="ARBA00001917"/>
    </source>
</evidence>
<keyword evidence="7" id="KW-0521">NADP</keyword>
<comment type="catalytic activity">
    <reaction evidence="10">
        <text>a 5,6-dihydrouridine in tRNA + NADP(+) = a uridine in tRNA + NADPH + H(+)</text>
        <dbReference type="Rhea" id="RHEA:23624"/>
        <dbReference type="Rhea" id="RHEA-COMP:13339"/>
        <dbReference type="Rhea" id="RHEA-COMP:13887"/>
        <dbReference type="ChEBI" id="CHEBI:15378"/>
        <dbReference type="ChEBI" id="CHEBI:57783"/>
        <dbReference type="ChEBI" id="CHEBI:58349"/>
        <dbReference type="ChEBI" id="CHEBI:65315"/>
        <dbReference type="ChEBI" id="CHEBI:74443"/>
    </reaction>
</comment>
<evidence type="ECO:0000256" key="5">
    <source>
        <dbReference type="ARBA" id="ARBA00022643"/>
    </source>
</evidence>
<sequence length="324" mass="35407">MKIRDIEFKDIAFLAPMAGVTDMAFRELCTLFGAAYTVTEMVSSKGLVMGDKKSAMLLTLGKEEKTAGAQIFGDDPDIMAKAAVKCLAFSPSIMDINMGCPAPKVAMNGGGASLMKEPQLAGRIVRAVRDAVDIPVTVKIRKGWDDSCVNAVELAKILEANGADAIAIHGRTRQQMYSGTVDLDIIRAVKKAVRIPVIGNGDITDIVSAANMLEYTGCDAVMIGRGAFGNPWLFRQINAYLDSGIVIPPPSLEEKMTVMLRHIAKMIEYKGEYTAMREARRHAAYYTKGLRGGAKFRAQMSSLETYDDLKEITFRIVKENQYDS</sequence>
<reference evidence="16" key="1">
    <citation type="journal article" date="2021" name="PeerJ">
        <title>Extensive microbial diversity within the chicken gut microbiome revealed by metagenomics and culture.</title>
        <authorList>
            <person name="Gilroy R."/>
            <person name="Ravi A."/>
            <person name="Getino M."/>
            <person name="Pursley I."/>
            <person name="Horton D.L."/>
            <person name="Alikhan N.F."/>
            <person name="Baker D."/>
            <person name="Gharbi K."/>
            <person name="Hall N."/>
            <person name="Watson M."/>
            <person name="Adriaenssens E.M."/>
            <person name="Foster-Nyarko E."/>
            <person name="Jarju S."/>
            <person name="Secka A."/>
            <person name="Antonio M."/>
            <person name="Oren A."/>
            <person name="Chaudhuri R.R."/>
            <person name="La Ragione R."/>
            <person name="Hildebrand F."/>
            <person name="Pallen M.J."/>
        </authorList>
    </citation>
    <scope>NUCLEOTIDE SEQUENCE</scope>
    <source>
        <strain evidence="16">CHK188-16595</strain>
    </source>
</reference>
<dbReference type="GO" id="GO:0050660">
    <property type="term" value="F:flavin adenine dinucleotide binding"/>
    <property type="evidence" value="ECO:0007669"/>
    <property type="project" value="InterPro"/>
</dbReference>
<dbReference type="PANTHER" id="PTHR45846:SF1">
    <property type="entry name" value="TRNA-DIHYDROURIDINE(47) SYNTHASE [NAD(P)(+)]-LIKE"/>
    <property type="match status" value="1"/>
</dbReference>
<keyword evidence="4 12" id="KW-0285">Flavoprotein</keyword>
<dbReference type="NCBIfam" id="TIGR00737">
    <property type="entry name" value="nifR3_yhdG"/>
    <property type="match status" value="1"/>
</dbReference>
<comment type="similarity">
    <text evidence="12">Belongs to the dus family.</text>
</comment>
<dbReference type="InterPro" id="IPR035587">
    <property type="entry name" value="DUS-like_FMN-bd"/>
</dbReference>
<evidence type="ECO:0000256" key="3">
    <source>
        <dbReference type="ARBA" id="ARBA00022555"/>
    </source>
</evidence>
<keyword evidence="14" id="KW-0547">Nucleotide-binding</keyword>
<evidence type="ECO:0000259" key="15">
    <source>
        <dbReference type="Pfam" id="PF01207"/>
    </source>
</evidence>
<evidence type="ECO:0000256" key="13">
    <source>
        <dbReference type="PIRSR" id="PIRSR006621-1"/>
    </source>
</evidence>
<feature type="active site" description="Proton donor" evidence="13">
    <location>
        <position position="100"/>
    </location>
</feature>
<dbReference type="EC" id="1.3.1.-" evidence="12"/>
<feature type="binding site" evidence="14">
    <location>
        <position position="70"/>
    </location>
    <ligand>
        <name>FMN</name>
        <dbReference type="ChEBI" id="CHEBI:58210"/>
    </ligand>
</feature>